<keyword evidence="2" id="KW-1185">Reference proteome</keyword>
<comment type="caution">
    <text evidence="1">The sequence shown here is derived from an EMBL/GenBank/DDBJ whole genome shotgun (WGS) entry which is preliminary data.</text>
</comment>
<accession>A0ACC2W9F4</accession>
<dbReference type="EMBL" id="JASBWS010000037">
    <property type="protein sequence ID" value="KAJ9107237.1"/>
    <property type="molecule type" value="Genomic_DNA"/>
</dbReference>
<protein>
    <submittedName>
        <fullName evidence="1">Uncharacterized protein</fullName>
    </submittedName>
</protein>
<evidence type="ECO:0000313" key="2">
    <source>
        <dbReference type="Proteomes" id="UP001230649"/>
    </source>
</evidence>
<organism evidence="1 2">
    <name type="scientific">Naganishia adeliensis</name>
    <dbReference type="NCBI Taxonomy" id="92952"/>
    <lineage>
        <taxon>Eukaryota</taxon>
        <taxon>Fungi</taxon>
        <taxon>Dikarya</taxon>
        <taxon>Basidiomycota</taxon>
        <taxon>Agaricomycotina</taxon>
        <taxon>Tremellomycetes</taxon>
        <taxon>Filobasidiales</taxon>
        <taxon>Filobasidiaceae</taxon>
        <taxon>Naganishia</taxon>
    </lineage>
</organism>
<gene>
    <name evidence="1" type="ORF">QFC20_003772</name>
</gene>
<sequence length="317" mass="33878">MVATINEDAILTLLCNQTIANITLLQSNAVIPSTSALENVKNDLQNALNEINTRTNFSNLNVSTESHQTQPSPSQASSHSSYPLSIGVGDSNTALVPAYQTQAPPALPGRSFNDRAQNRAVALWDYRSDNNDDLHFAVNDAIIIDEEVNADWYKGHLESNPSKIGFFPSNYVRKEPGGSVSTAASQRFVAPPSQQQQQHSFPQPAGQNPNPHGYQQPYNQLGYNPYPNQQYQASHASLLPPHASNDPSALTPVPYAPGPVTTAVTPGGTHAVVTNTDTGKKNRFALKPGSMKSTLAHGAVGGVGFGVGANIVNQIFN</sequence>
<dbReference type="Proteomes" id="UP001230649">
    <property type="component" value="Unassembled WGS sequence"/>
</dbReference>
<evidence type="ECO:0000313" key="1">
    <source>
        <dbReference type="EMBL" id="KAJ9107237.1"/>
    </source>
</evidence>
<proteinExistence type="predicted"/>
<reference evidence="1" key="1">
    <citation type="submission" date="2023-04" db="EMBL/GenBank/DDBJ databases">
        <title>Draft Genome sequencing of Naganishia species isolated from polar environments using Oxford Nanopore Technology.</title>
        <authorList>
            <person name="Leo P."/>
            <person name="Venkateswaran K."/>
        </authorList>
    </citation>
    <scope>NUCLEOTIDE SEQUENCE</scope>
    <source>
        <strain evidence="1">MNA-CCFEE 5262</strain>
    </source>
</reference>
<name>A0ACC2W9F4_9TREE</name>